<dbReference type="GeneID" id="101850306"/>
<feature type="non-terminal residue" evidence="2">
    <location>
        <position position="1"/>
    </location>
</feature>
<keyword evidence="1" id="KW-1185">Reference proteome</keyword>
<dbReference type="PANTHER" id="PTHR12029">
    <property type="entry name" value="RNA METHYLTRANSFERASE"/>
    <property type="match status" value="1"/>
</dbReference>
<dbReference type="RefSeq" id="XP_035829647.1">
    <property type="nucleotide sequence ID" value="XM_035973754.1"/>
</dbReference>
<dbReference type="PANTHER" id="PTHR12029:SF11">
    <property type="entry name" value="METHYLTRANSFERASE TARBP1-RELATED"/>
    <property type="match status" value="1"/>
</dbReference>
<sequence length="337" mass="37327">SGDGEVDKMLSKSLGSCFTDTVHYTQYRLQTHLTQAGDLDEIKFYTDVLLSLGLHCRDVLPSLRELVTFVNNVLHSAASGADSPQDLAKLDVLSCSAVRLLSTVFKIISRSKVLQSERSAVISEIVAQVSMPLSDLPLPFSRKGVSNDSGSRAQVGRVISRFISSKWQCQGHVLQHNKSGLDGDSVSSVLEQAMEDMTIGSGSSDIAIFQALLVIAPQIAQHAPPAKIPQFLDLAWQKLMEEKKNILFWKKLESLIPLGLHKSLMQHEDPEVEEGMKEFMQKLWTLGSEKTGITFLMFDHICGHILKDDPDRRLATKWTSLLLDACAFGNVHKKGER</sequence>
<proteinExistence type="predicted"/>
<dbReference type="InterPro" id="IPR045330">
    <property type="entry name" value="TRM3/TARBP1"/>
</dbReference>
<name>A0ABM1W4Q4_APLCA</name>
<dbReference type="Proteomes" id="UP000694888">
    <property type="component" value="Unplaced"/>
</dbReference>
<evidence type="ECO:0000313" key="1">
    <source>
        <dbReference type="Proteomes" id="UP000694888"/>
    </source>
</evidence>
<evidence type="ECO:0000313" key="2">
    <source>
        <dbReference type="RefSeq" id="XP_035829647.1"/>
    </source>
</evidence>
<protein>
    <submittedName>
        <fullName evidence="2">Uncharacterized protein LOC101850306</fullName>
    </submittedName>
</protein>
<accession>A0ABM1W4Q4</accession>
<feature type="non-terminal residue" evidence="2">
    <location>
        <position position="337"/>
    </location>
</feature>
<reference evidence="2" key="1">
    <citation type="submission" date="2025-08" db="UniProtKB">
        <authorList>
            <consortium name="RefSeq"/>
        </authorList>
    </citation>
    <scope>IDENTIFICATION</scope>
</reference>
<organism evidence="1 2">
    <name type="scientific">Aplysia californica</name>
    <name type="common">California sea hare</name>
    <dbReference type="NCBI Taxonomy" id="6500"/>
    <lineage>
        <taxon>Eukaryota</taxon>
        <taxon>Metazoa</taxon>
        <taxon>Spiralia</taxon>
        <taxon>Lophotrochozoa</taxon>
        <taxon>Mollusca</taxon>
        <taxon>Gastropoda</taxon>
        <taxon>Heterobranchia</taxon>
        <taxon>Euthyneura</taxon>
        <taxon>Tectipleura</taxon>
        <taxon>Aplysiida</taxon>
        <taxon>Aplysioidea</taxon>
        <taxon>Aplysiidae</taxon>
        <taxon>Aplysia</taxon>
    </lineage>
</organism>
<gene>
    <name evidence="2" type="primary">LOC101850306</name>
</gene>